<keyword evidence="2" id="KW-0378">Hydrolase</keyword>
<dbReference type="Pfam" id="PF00561">
    <property type="entry name" value="Abhydrolase_1"/>
    <property type="match status" value="1"/>
</dbReference>
<sequence length="294" mass="31548">MSSEAFAAVVLKDGRDLAYQQYGSPDGVPLLVFHGLPGCRLQAALLDAPARRLGVRLIAADRPGVGRSSPCPQRSILSWSEDVAQLADQLGLARFGVLGISCGGPYALACALRLSDQLSFAGLVAGIGPMDIPQIRSGQHPALKLLFALARLHPSLIMPMLGLDRRLFLGDAMAALRKLTGMMTVPDQRFIHEHPGLAEQFALSLAEAYRSGIAGVQQEVSLIAAARGFELGAIEMPVHLYQGAHDRNVPPAMAEHIADRLRAGRYRLFADEGHLSIVWNCAEVFLGDFLAAQV</sequence>
<dbReference type="EMBL" id="JACJFN010000004">
    <property type="protein sequence ID" value="MBB1520980.1"/>
    <property type="molecule type" value="Genomic_DNA"/>
</dbReference>
<protein>
    <submittedName>
        <fullName evidence="2">Alpha/beta fold hydrolase</fullName>
    </submittedName>
</protein>
<name>A0A7W4DE86_9GAMM</name>
<dbReference type="RefSeq" id="WP_182834913.1">
    <property type="nucleotide sequence ID" value="NZ_JACJFN010000004.1"/>
</dbReference>
<dbReference type="GO" id="GO:0016787">
    <property type="term" value="F:hydrolase activity"/>
    <property type="evidence" value="ECO:0007669"/>
    <property type="project" value="UniProtKB-KW"/>
</dbReference>
<dbReference type="InterPro" id="IPR029058">
    <property type="entry name" value="AB_hydrolase_fold"/>
</dbReference>
<evidence type="ECO:0000259" key="1">
    <source>
        <dbReference type="Pfam" id="PF00561"/>
    </source>
</evidence>
<comment type="caution">
    <text evidence="2">The sequence shown here is derived from an EMBL/GenBank/DDBJ whole genome shotgun (WGS) entry which is preliminary data.</text>
</comment>
<organism evidence="2 3">
    <name type="scientific">Aquipseudomonas guryensis</name>
    <dbReference type="NCBI Taxonomy" id="2759165"/>
    <lineage>
        <taxon>Bacteria</taxon>
        <taxon>Pseudomonadati</taxon>
        <taxon>Pseudomonadota</taxon>
        <taxon>Gammaproteobacteria</taxon>
        <taxon>Pseudomonadales</taxon>
        <taxon>Pseudomonadaceae</taxon>
        <taxon>Aquipseudomonas</taxon>
    </lineage>
</organism>
<dbReference type="PANTHER" id="PTHR45763">
    <property type="entry name" value="HYDROLASE, ALPHA/BETA FOLD FAMILY PROTEIN, EXPRESSED-RELATED"/>
    <property type="match status" value="1"/>
</dbReference>
<evidence type="ECO:0000313" key="2">
    <source>
        <dbReference type="EMBL" id="MBB1520980.1"/>
    </source>
</evidence>
<reference evidence="2 3" key="1">
    <citation type="submission" date="2020-08" db="EMBL/GenBank/DDBJ databases">
        <authorList>
            <person name="Kim C.M."/>
        </authorList>
    </citation>
    <scope>NUCLEOTIDE SEQUENCE [LARGE SCALE GENOMIC DNA]</scope>
    <source>
        <strain evidence="2 3">SR9</strain>
    </source>
</reference>
<dbReference type="Gene3D" id="3.40.50.1820">
    <property type="entry name" value="alpha/beta hydrolase"/>
    <property type="match status" value="1"/>
</dbReference>
<proteinExistence type="predicted"/>
<dbReference type="InterPro" id="IPR000073">
    <property type="entry name" value="AB_hydrolase_1"/>
</dbReference>
<evidence type="ECO:0000313" key="3">
    <source>
        <dbReference type="Proteomes" id="UP000581189"/>
    </source>
</evidence>
<keyword evidence="3" id="KW-1185">Reference proteome</keyword>
<feature type="domain" description="AB hydrolase-1" evidence="1">
    <location>
        <begin position="29"/>
        <end position="116"/>
    </location>
</feature>
<dbReference type="SUPFAM" id="SSF53474">
    <property type="entry name" value="alpha/beta-Hydrolases"/>
    <property type="match status" value="1"/>
</dbReference>
<accession>A0A7W4DE86</accession>
<dbReference type="AlphaFoldDB" id="A0A7W4DE86"/>
<dbReference type="PANTHER" id="PTHR45763:SF46">
    <property type="entry name" value="AB HYDROLASE-1 DOMAIN-CONTAINING PROTEIN"/>
    <property type="match status" value="1"/>
</dbReference>
<gene>
    <name evidence="2" type="ORF">H3H45_17175</name>
</gene>
<dbReference type="Proteomes" id="UP000581189">
    <property type="component" value="Unassembled WGS sequence"/>
</dbReference>